<feature type="transmembrane region" description="Helical" evidence="1">
    <location>
        <begin position="28"/>
        <end position="47"/>
    </location>
</feature>
<evidence type="ECO:0000313" key="2">
    <source>
        <dbReference type="EMBL" id="KGJ51973.1"/>
    </source>
</evidence>
<sequence>MIRSWLAYLLLLLLDALAWISIDGYLYYLLLRVLLMLPLLSLLLFIAGNRFLKLQLKTSEKGCVIHMPTSLPLLVCSGIRIQGSWKNCFYESSETISLEVKHREQKLQIPKLGSGKYELQLTSIQTRDLLGLFRKTQSWDKEVTTFCFPQPCTVTQVQYTNLLQEARQSLTGVFSSDYELKEHHEGEPVRRIHYKASYRLHKTMVREFQKEESAVVLLHLCFPQEQEICERLLAIACGICRKASPQDLVRIRWRTAGGRQTAELQGPQDMEGFLRKLLSMPRFCEVSRDSQDALYLDEAFAALFEQEAGI</sequence>
<keyword evidence="1" id="KW-1133">Transmembrane helix</keyword>
<evidence type="ECO:0000256" key="1">
    <source>
        <dbReference type="SAM" id="Phobius"/>
    </source>
</evidence>
<organism evidence="2 3">
    <name type="scientific">Clostridium innocuum</name>
    <dbReference type="NCBI Taxonomy" id="1522"/>
    <lineage>
        <taxon>Bacteria</taxon>
        <taxon>Bacillati</taxon>
        <taxon>Bacillota</taxon>
        <taxon>Clostridia</taxon>
        <taxon>Eubacteriales</taxon>
        <taxon>Clostridiaceae</taxon>
        <taxon>Clostridium</taxon>
    </lineage>
</organism>
<protein>
    <submittedName>
        <fullName evidence="2">Uncharacterized protein</fullName>
    </submittedName>
</protein>
<keyword evidence="1" id="KW-0812">Transmembrane</keyword>
<dbReference type="Proteomes" id="UP000030008">
    <property type="component" value="Unassembled WGS sequence"/>
</dbReference>
<accession>A0A099I535</accession>
<name>A0A099I535_CLOIN</name>
<comment type="caution">
    <text evidence="2">The sequence shown here is derived from an EMBL/GenBank/DDBJ whole genome shotgun (WGS) entry which is preliminary data.</text>
</comment>
<proteinExistence type="predicted"/>
<gene>
    <name evidence="2" type="ORF">CIAN88_17390</name>
</gene>
<reference evidence="2 3" key="1">
    <citation type="submission" date="2014-08" db="EMBL/GenBank/DDBJ databases">
        <title>Clostridium innocuum, an unnegligible vancomycin-resistant pathogen causing extra-intestinal infections.</title>
        <authorList>
            <person name="Feng Y."/>
            <person name="Chiu C.-H."/>
        </authorList>
    </citation>
    <scope>NUCLEOTIDE SEQUENCE [LARGE SCALE GENOMIC DNA]</scope>
    <source>
        <strain evidence="2 3">AN88</strain>
    </source>
</reference>
<evidence type="ECO:0000313" key="3">
    <source>
        <dbReference type="Proteomes" id="UP000030008"/>
    </source>
</evidence>
<dbReference type="RefSeq" id="WP_044907020.1">
    <property type="nucleotide sequence ID" value="NZ_JQIF01000090.1"/>
</dbReference>
<dbReference type="EMBL" id="JQIF01000090">
    <property type="protein sequence ID" value="KGJ51973.1"/>
    <property type="molecule type" value="Genomic_DNA"/>
</dbReference>
<dbReference type="AlphaFoldDB" id="A0A099I535"/>
<keyword evidence="1" id="KW-0472">Membrane</keyword>
<dbReference type="PANTHER" id="PTHR34351">
    <property type="entry name" value="SLR1927 PROTEIN-RELATED"/>
    <property type="match status" value="1"/>
</dbReference>